<dbReference type="InterPro" id="IPR008144">
    <property type="entry name" value="Guanylate_kin-like_dom"/>
</dbReference>
<sequence length="237" mass="26961">MAFITNVYQNKRTHYLNGNPGTESLSEKGLNICWTSSQLPVGPSPLVLTGPSGSGKSTLLKRLMDEFQDCFGFSISHTTRKPRAGEMNGREYHFIAHNEFETSIERQEFLEFTQFSNNYYGTSKKAVKDVQNSGKICILDVEIEGVKNLKKTDLNPRFVFIKPPNMDELETRLRGRGTESEEAIQKRLKRAIDELQFAESNGVFDLMIINDSIDDAYNELKQFIVQDINALKFSRGM</sequence>
<dbReference type="InterPro" id="IPR017665">
    <property type="entry name" value="Guanylate_kinase"/>
</dbReference>
<dbReference type="PANTHER" id="PTHR23117:SF13">
    <property type="entry name" value="GUANYLATE KINASE"/>
    <property type="match status" value="1"/>
</dbReference>
<protein>
    <recommendedName>
        <fullName evidence="2">guanylate kinase</fullName>
        <ecNumber evidence="2">2.7.4.8</ecNumber>
    </recommendedName>
</protein>
<keyword evidence="6" id="KW-0067">ATP-binding</keyword>
<evidence type="ECO:0000256" key="6">
    <source>
        <dbReference type="ARBA" id="ARBA00022840"/>
    </source>
</evidence>
<evidence type="ECO:0000256" key="3">
    <source>
        <dbReference type="ARBA" id="ARBA00022679"/>
    </source>
</evidence>
<evidence type="ECO:0000256" key="4">
    <source>
        <dbReference type="ARBA" id="ARBA00022741"/>
    </source>
</evidence>
<comment type="similarity">
    <text evidence="1">Belongs to the guanylate kinase family.</text>
</comment>
<dbReference type="NCBIfam" id="TIGR03263">
    <property type="entry name" value="guanyl_kin"/>
    <property type="match status" value="1"/>
</dbReference>
<name>A0A7R9KL21_9ACAR</name>
<reference evidence="8" key="1">
    <citation type="submission" date="2020-11" db="EMBL/GenBank/DDBJ databases">
        <authorList>
            <person name="Tran Van P."/>
        </authorList>
    </citation>
    <scope>NUCLEOTIDE SEQUENCE</scope>
</reference>
<feature type="domain" description="Guanylate kinase-like" evidence="7">
    <location>
        <begin position="43"/>
        <end position="225"/>
    </location>
</feature>
<proteinExistence type="inferred from homology"/>
<dbReference type="GO" id="GO:0005524">
    <property type="term" value="F:ATP binding"/>
    <property type="evidence" value="ECO:0007669"/>
    <property type="project" value="UniProtKB-KW"/>
</dbReference>
<dbReference type="EMBL" id="OC857394">
    <property type="protein sequence ID" value="CAD7625121.1"/>
    <property type="molecule type" value="Genomic_DNA"/>
</dbReference>
<dbReference type="CDD" id="cd00071">
    <property type="entry name" value="GMPK"/>
    <property type="match status" value="1"/>
</dbReference>
<keyword evidence="3" id="KW-0808">Transferase</keyword>
<dbReference type="EMBL" id="CAJPIZ010002819">
    <property type="protein sequence ID" value="CAG2105551.1"/>
    <property type="molecule type" value="Genomic_DNA"/>
</dbReference>
<dbReference type="OrthoDB" id="6334211at2759"/>
<keyword evidence="4" id="KW-0547">Nucleotide-binding</keyword>
<evidence type="ECO:0000313" key="9">
    <source>
        <dbReference type="Proteomes" id="UP000759131"/>
    </source>
</evidence>
<keyword evidence="5" id="KW-0418">Kinase</keyword>
<dbReference type="PROSITE" id="PS50052">
    <property type="entry name" value="GUANYLATE_KINASE_2"/>
    <property type="match status" value="1"/>
</dbReference>
<evidence type="ECO:0000256" key="1">
    <source>
        <dbReference type="ARBA" id="ARBA00005790"/>
    </source>
</evidence>
<evidence type="ECO:0000256" key="2">
    <source>
        <dbReference type="ARBA" id="ARBA00012961"/>
    </source>
</evidence>
<dbReference type="SMART" id="SM00072">
    <property type="entry name" value="GuKc"/>
    <property type="match status" value="1"/>
</dbReference>
<dbReference type="InterPro" id="IPR027417">
    <property type="entry name" value="P-loop_NTPase"/>
</dbReference>
<gene>
    <name evidence="8" type="ORF">OSB1V03_LOCUS5557</name>
</gene>
<dbReference type="InterPro" id="IPR020590">
    <property type="entry name" value="Guanylate_kinase_CS"/>
</dbReference>
<evidence type="ECO:0000313" key="8">
    <source>
        <dbReference type="EMBL" id="CAD7625121.1"/>
    </source>
</evidence>
<evidence type="ECO:0000259" key="7">
    <source>
        <dbReference type="PROSITE" id="PS50052"/>
    </source>
</evidence>
<accession>A0A7R9KL21</accession>
<dbReference type="EC" id="2.7.4.8" evidence="2"/>
<dbReference type="PANTHER" id="PTHR23117">
    <property type="entry name" value="GUANYLATE KINASE-RELATED"/>
    <property type="match status" value="1"/>
</dbReference>
<keyword evidence="9" id="KW-1185">Reference proteome</keyword>
<organism evidence="8">
    <name type="scientific">Medioppia subpectinata</name>
    <dbReference type="NCBI Taxonomy" id="1979941"/>
    <lineage>
        <taxon>Eukaryota</taxon>
        <taxon>Metazoa</taxon>
        <taxon>Ecdysozoa</taxon>
        <taxon>Arthropoda</taxon>
        <taxon>Chelicerata</taxon>
        <taxon>Arachnida</taxon>
        <taxon>Acari</taxon>
        <taxon>Acariformes</taxon>
        <taxon>Sarcoptiformes</taxon>
        <taxon>Oribatida</taxon>
        <taxon>Brachypylina</taxon>
        <taxon>Oppioidea</taxon>
        <taxon>Oppiidae</taxon>
        <taxon>Medioppia</taxon>
    </lineage>
</organism>
<dbReference type="SUPFAM" id="SSF52540">
    <property type="entry name" value="P-loop containing nucleoside triphosphate hydrolases"/>
    <property type="match status" value="1"/>
</dbReference>
<dbReference type="InterPro" id="IPR008145">
    <property type="entry name" value="GK/Ca_channel_bsu"/>
</dbReference>
<dbReference type="GO" id="GO:0004385">
    <property type="term" value="F:GMP kinase activity"/>
    <property type="evidence" value="ECO:0007669"/>
    <property type="project" value="UniProtKB-EC"/>
</dbReference>
<dbReference type="GO" id="GO:0005829">
    <property type="term" value="C:cytosol"/>
    <property type="evidence" value="ECO:0007669"/>
    <property type="project" value="TreeGrafter"/>
</dbReference>
<dbReference type="FunFam" id="3.40.50.300:FF:000776">
    <property type="entry name" value="Guanylate kinase 2"/>
    <property type="match status" value="1"/>
</dbReference>
<evidence type="ECO:0000256" key="5">
    <source>
        <dbReference type="ARBA" id="ARBA00022777"/>
    </source>
</evidence>
<dbReference type="PROSITE" id="PS00856">
    <property type="entry name" value="GUANYLATE_KINASE_1"/>
    <property type="match status" value="1"/>
</dbReference>
<dbReference type="Pfam" id="PF00625">
    <property type="entry name" value="Guanylate_kin"/>
    <property type="match status" value="1"/>
</dbReference>
<dbReference type="Proteomes" id="UP000759131">
    <property type="component" value="Unassembled WGS sequence"/>
</dbReference>
<dbReference type="Gene3D" id="3.40.50.300">
    <property type="entry name" value="P-loop containing nucleotide triphosphate hydrolases"/>
    <property type="match status" value="1"/>
</dbReference>
<dbReference type="HAMAP" id="MF_00328">
    <property type="entry name" value="Guanylate_kinase"/>
    <property type="match status" value="1"/>
</dbReference>
<dbReference type="AlphaFoldDB" id="A0A7R9KL21"/>